<organism evidence="2">
    <name type="scientific">Tanacetum cinerariifolium</name>
    <name type="common">Dalmatian daisy</name>
    <name type="synonym">Chrysanthemum cinerariifolium</name>
    <dbReference type="NCBI Taxonomy" id="118510"/>
    <lineage>
        <taxon>Eukaryota</taxon>
        <taxon>Viridiplantae</taxon>
        <taxon>Streptophyta</taxon>
        <taxon>Embryophyta</taxon>
        <taxon>Tracheophyta</taxon>
        <taxon>Spermatophyta</taxon>
        <taxon>Magnoliopsida</taxon>
        <taxon>eudicotyledons</taxon>
        <taxon>Gunneridae</taxon>
        <taxon>Pentapetalae</taxon>
        <taxon>asterids</taxon>
        <taxon>campanulids</taxon>
        <taxon>Asterales</taxon>
        <taxon>Asteraceae</taxon>
        <taxon>Asteroideae</taxon>
        <taxon>Anthemideae</taxon>
        <taxon>Anthemidinae</taxon>
        <taxon>Tanacetum</taxon>
    </lineage>
</organism>
<accession>A0A699L0D7</accession>
<dbReference type="PANTHER" id="PTHR33067">
    <property type="entry name" value="RNA-DIRECTED DNA POLYMERASE-RELATED"/>
    <property type="match status" value="1"/>
</dbReference>
<comment type="caution">
    <text evidence="2">The sequence shown here is derived from an EMBL/GenBank/DDBJ whole genome shotgun (WGS) entry which is preliminary data.</text>
</comment>
<proteinExistence type="predicted"/>
<keyword evidence="2" id="KW-0695">RNA-directed DNA polymerase</keyword>
<evidence type="ECO:0000313" key="2">
    <source>
        <dbReference type="EMBL" id="GFB11169.1"/>
    </source>
</evidence>
<dbReference type="InterPro" id="IPR021109">
    <property type="entry name" value="Peptidase_aspartic_dom_sf"/>
</dbReference>
<dbReference type="Gene3D" id="2.40.70.10">
    <property type="entry name" value="Acid Proteases"/>
    <property type="match status" value="1"/>
</dbReference>
<feature type="compositionally biased region" description="Polar residues" evidence="1">
    <location>
        <begin position="139"/>
        <end position="158"/>
    </location>
</feature>
<protein>
    <submittedName>
        <fullName evidence="2">Reverse transcriptase domain-containing protein</fullName>
    </submittedName>
</protein>
<gene>
    <name evidence="2" type="ORF">Tci_683140</name>
</gene>
<feature type="non-terminal residue" evidence="2">
    <location>
        <position position="1"/>
    </location>
</feature>
<dbReference type="AlphaFoldDB" id="A0A699L0D7"/>
<dbReference type="EMBL" id="BKCJ010554484">
    <property type="protein sequence ID" value="GFB11169.1"/>
    <property type="molecule type" value="Genomic_DNA"/>
</dbReference>
<dbReference type="CDD" id="cd00303">
    <property type="entry name" value="retropepsin_like"/>
    <property type="match status" value="1"/>
</dbReference>
<feature type="region of interest" description="Disordered" evidence="1">
    <location>
        <begin position="139"/>
        <end position="163"/>
    </location>
</feature>
<evidence type="ECO:0000256" key="1">
    <source>
        <dbReference type="SAM" id="MobiDB-lite"/>
    </source>
</evidence>
<sequence>YEDAIVIPEITATNFELKHEQIKVQQSRAKAVVAKVNSSSSTPAISFDVAKLKDMVRAFLLDKKNQSSAPAPSPTPALIKAVEYNCVTCGGSGTLPGNTITNPKEDLKGITTQSGVAYQGPTIPTPSKVVKQGTEVTKDQVQTPSSQSIAHVQPPVTQSETSVSEPVVAPVSVLMPNLKPSIPYPLRRDNERRREQANEQIKKFYEIFKDMSFEINFTDALILMPKFASNLKALIGNKDKLNEMARTPMNEHCSAVILNKLPKKLGDPGKFLIPCEFPGMDECLALADLGASINLMPLSVWKELSLPELTLTCMTLELADRSVSKPIGIAKDVSVKVGMFYFPADFVVVDFEPDPRVRLILERCFLKTGRALIDMHKADFVVVDFEPDPRVPLILERCFLKTGRALIDMHKGKLTLRIRNEAIT</sequence>
<keyword evidence="2" id="KW-0548">Nucleotidyltransferase</keyword>
<dbReference type="GO" id="GO:0003964">
    <property type="term" value="F:RNA-directed DNA polymerase activity"/>
    <property type="evidence" value="ECO:0007669"/>
    <property type="project" value="UniProtKB-KW"/>
</dbReference>
<dbReference type="PANTHER" id="PTHR33067:SF9">
    <property type="entry name" value="RNA-DIRECTED DNA POLYMERASE"/>
    <property type="match status" value="1"/>
</dbReference>
<name>A0A699L0D7_TANCI</name>
<keyword evidence="2" id="KW-0808">Transferase</keyword>
<reference evidence="2" key="1">
    <citation type="journal article" date="2019" name="Sci. Rep.">
        <title>Draft genome of Tanacetum cinerariifolium, the natural source of mosquito coil.</title>
        <authorList>
            <person name="Yamashiro T."/>
            <person name="Shiraishi A."/>
            <person name="Satake H."/>
            <person name="Nakayama K."/>
        </authorList>
    </citation>
    <scope>NUCLEOTIDE SEQUENCE</scope>
</reference>